<organism evidence="1">
    <name type="scientific">bioreactor metagenome</name>
    <dbReference type="NCBI Taxonomy" id="1076179"/>
    <lineage>
        <taxon>unclassified sequences</taxon>
        <taxon>metagenomes</taxon>
        <taxon>ecological metagenomes</taxon>
    </lineage>
</organism>
<accession>A0A645DX06</accession>
<evidence type="ECO:0000313" key="1">
    <source>
        <dbReference type="EMBL" id="MPM93658.1"/>
    </source>
</evidence>
<reference evidence="1" key="1">
    <citation type="submission" date="2019-08" db="EMBL/GenBank/DDBJ databases">
        <authorList>
            <person name="Kucharzyk K."/>
            <person name="Murdoch R.W."/>
            <person name="Higgins S."/>
            <person name="Loffler F."/>
        </authorList>
    </citation>
    <scope>NUCLEOTIDE SEQUENCE</scope>
</reference>
<comment type="caution">
    <text evidence="1">The sequence shown here is derived from an EMBL/GenBank/DDBJ whole genome shotgun (WGS) entry which is preliminary data.</text>
</comment>
<dbReference type="EMBL" id="VSSQ01040419">
    <property type="protein sequence ID" value="MPM93658.1"/>
    <property type="molecule type" value="Genomic_DNA"/>
</dbReference>
<protein>
    <submittedName>
        <fullName evidence="1">Uncharacterized protein</fullName>
    </submittedName>
</protein>
<sequence>MPASSNNAISSSLIGREALLMSVSPAMNFSNPPPVPDTPIVALTSGFAIENSSATASMIGNTVEDPSTKISLLAVALSVAAPLSVVASPPSPLPQAANVAPIVKAIANLDNLPKFIFSHPLC</sequence>
<dbReference type="AlphaFoldDB" id="A0A645DX06"/>
<name>A0A645DX06_9ZZZZ</name>
<proteinExistence type="predicted"/>
<gene>
    <name evidence="1" type="ORF">SDC9_140798</name>
</gene>